<dbReference type="PANTHER" id="PTHR35201">
    <property type="entry name" value="TERPENE SYNTHASE"/>
    <property type="match status" value="1"/>
</dbReference>
<protein>
    <recommendedName>
        <fullName evidence="4">Terpene synthase</fullName>
        <ecNumber evidence="4">4.2.3.-</ecNumber>
    </recommendedName>
</protein>
<evidence type="ECO:0000256" key="4">
    <source>
        <dbReference type="RuleBase" id="RU366034"/>
    </source>
</evidence>
<dbReference type="SFLD" id="SFLDS00005">
    <property type="entry name" value="Isoprenoid_Synthase_Type_I"/>
    <property type="match status" value="1"/>
</dbReference>
<name>A0AAN6RIB5_9PLEO</name>
<organism evidence="5 6">
    <name type="scientific">Pseudopithomyces chartarum</name>
    <dbReference type="NCBI Taxonomy" id="1892770"/>
    <lineage>
        <taxon>Eukaryota</taxon>
        <taxon>Fungi</taxon>
        <taxon>Dikarya</taxon>
        <taxon>Ascomycota</taxon>
        <taxon>Pezizomycotina</taxon>
        <taxon>Dothideomycetes</taxon>
        <taxon>Pleosporomycetidae</taxon>
        <taxon>Pleosporales</taxon>
        <taxon>Massarineae</taxon>
        <taxon>Didymosphaeriaceae</taxon>
        <taxon>Pseudopithomyces</taxon>
    </lineage>
</organism>
<dbReference type="AlphaFoldDB" id="A0AAN6RIB5"/>
<dbReference type="InterPro" id="IPR034686">
    <property type="entry name" value="Terpene_cyclase-like_2"/>
</dbReference>
<dbReference type="Pfam" id="PF19086">
    <property type="entry name" value="Terpene_syn_C_2"/>
    <property type="match status" value="1"/>
</dbReference>
<sequence>MRDSADLMNTFFAIDEQTDNEPLHVVQERCDMCVDAVMNPHKPRPKGENILGEVTRQFWANASRDMPLVVVERFQHTWRGYLDSVVRQAANRDRKRILHPEEYLAERVNNIGAWPCYAIGEHCAGLNIPHECMEHPILELMRTCVSHLVALTNDLFSYRKEKIDNDSDYNAITTVMVHFHADLSGAVQWVSDRHEELLVLFLELREKVINKNGFPSWGPELDRQIIEYTGVLADHIRGNYEWSWHTQRY</sequence>
<evidence type="ECO:0000256" key="1">
    <source>
        <dbReference type="ARBA" id="ARBA00001946"/>
    </source>
</evidence>
<dbReference type="Gene3D" id="1.10.600.10">
    <property type="entry name" value="Farnesyl Diphosphate Synthase"/>
    <property type="match status" value="1"/>
</dbReference>
<dbReference type="GO" id="GO:0010333">
    <property type="term" value="F:terpene synthase activity"/>
    <property type="evidence" value="ECO:0007669"/>
    <property type="project" value="InterPro"/>
</dbReference>
<evidence type="ECO:0000313" key="6">
    <source>
        <dbReference type="Proteomes" id="UP001280581"/>
    </source>
</evidence>
<keyword evidence="6" id="KW-1185">Reference proteome</keyword>
<gene>
    <name evidence="5" type="ORF">GRF29_44g2558354</name>
</gene>
<dbReference type="SUPFAM" id="SSF48576">
    <property type="entry name" value="Terpenoid synthases"/>
    <property type="match status" value="1"/>
</dbReference>
<reference evidence="5 6" key="1">
    <citation type="submission" date="2021-02" db="EMBL/GenBank/DDBJ databases">
        <title>Genome assembly of Pseudopithomyces chartarum.</title>
        <authorList>
            <person name="Jauregui R."/>
            <person name="Singh J."/>
            <person name="Voisey C."/>
        </authorList>
    </citation>
    <scope>NUCLEOTIDE SEQUENCE [LARGE SCALE GENOMIC DNA]</scope>
    <source>
        <strain evidence="5 6">AGR01</strain>
    </source>
</reference>
<evidence type="ECO:0000313" key="5">
    <source>
        <dbReference type="EMBL" id="KAK3210381.1"/>
    </source>
</evidence>
<dbReference type="InterPro" id="IPR008949">
    <property type="entry name" value="Isoprenoid_synthase_dom_sf"/>
</dbReference>
<keyword evidence="3 4" id="KW-0460">Magnesium</keyword>
<dbReference type="GO" id="GO:0008299">
    <property type="term" value="P:isoprenoid biosynthetic process"/>
    <property type="evidence" value="ECO:0007669"/>
    <property type="project" value="UniProtKB-ARBA"/>
</dbReference>
<dbReference type="PANTHER" id="PTHR35201:SF4">
    <property type="entry name" value="BETA-PINACENE SYNTHASE-RELATED"/>
    <property type="match status" value="1"/>
</dbReference>
<keyword evidence="4" id="KW-0479">Metal-binding</keyword>
<accession>A0AAN6RIB5</accession>
<dbReference type="GO" id="GO:0046872">
    <property type="term" value="F:metal ion binding"/>
    <property type="evidence" value="ECO:0007669"/>
    <property type="project" value="UniProtKB-KW"/>
</dbReference>
<evidence type="ECO:0000256" key="2">
    <source>
        <dbReference type="ARBA" id="ARBA00006333"/>
    </source>
</evidence>
<dbReference type="SFLD" id="SFLDG01020">
    <property type="entry name" value="Terpene_Cyclase_Like_2"/>
    <property type="match status" value="1"/>
</dbReference>
<dbReference type="EMBL" id="WVTA01000005">
    <property type="protein sequence ID" value="KAK3210381.1"/>
    <property type="molecule type" value="Genomic_DNA"/>
</dbReference>
<dbReference type="EC" id="4.2.3.-" evidence="4"/>
<keyword evidence="4" id="KW-0456">Lyase</keyword>
<comment type="caution">
    <text evidence="5">The sequence shown here is derived from an EMBL/GenBank/DDBJ whole genome shotgun (WGS) entry which is preliminary data.</text>
</comment>
<dbReference type="Proteomes" id="UP001280581">
    <property type="component" value="Unassembled WGS sequence"/>
</dbReference>
<proteinExistence type="inferred from homology"/>
<comment type="cofactor">
    <cofactor evidence="1 4">
        <name>Mg(2+)</name>
        <dbReference type="ChEBI" id="CHEBI:18420"/>
    </cofactor>
</comment>
<comment type="similarity">
    <text evidence="2 4">Belongs to the terpene synthase family.</text>
</comment>
<evidence type="ECO:0000256" key="3">
    <source>
        <dbReference type="ARBA" id="ARBA00022842"/>
    </source>
</evidence>